<evidence type="ECO:0000256" key="5">
    <source>
        <dbReference type="ARBA" id="ARBA00022737"/>
    </source>
</evidence>
<dbReference type="InterPro" id="IPR058584">
    <property type="entry name" value="IMB1_TNPO1-like_TPR"/>
</dbReference>
<proteinExistence type="predicted"/>
<dbReference type="InParanoid" id="A0A1Z5T6N9"/>
<dbReference type="InterPro" id="IPR021133">
    <property type="entry name" value="HEAT_type_2"/>
</dbReference>
<keyword evidence="5" id="KW-0677">Repeat</keyword>
<accession>A0A1Z5T6N9</accession>
<dbReference type="Pfam" id="PF02985">
    <property type="entry name" value="HEAT"/>
    <property type="match status" value="1"/>
</dbReference>
<dbReference type="SMART" id="SM00913">
    <property type="entry name" value="IBN_N"/>
    <property type="match status" value="1"/>
</dbReference>
<keyword evidence="7" id="KW-0007">Acetylation</keyword>
<dbReference type="InterPro" id="IPR000357">
    <property type="entry name" value="HEAT"/>
</dbReference>
<evidence type="ECO:0000256" key="4">
    <source>
        <dbReference type="ARBA" id="ARBA00022490"/>
    </source>
</evidence>
<dbReference type="InterPro" id="IPR011989">
    <property type="entry name" value="ARM-like"/>
</dbReference>
<evidence type="ECO:0000256" key="9">
    <source>
        <dbReference type="PROSITE-ProRule" id="PRU00103"/>
    </source>
</evidence>
<dbReference type="STRING" id="1157616.A0A1Z5T6N9"/>
<dbReference type="InterPro" id="IPR001494">
    <property type="entry name" value="Importin-beta_N"/>
</dbReference>
<evidence type="ECO:0000256" key="6">
    <source>
        <dbReference type="ARBA" id="ARBA00022927"/>
    </source>
</evidence>
<sequence length="1107" mass="122574">MDEQEFVSLLRALLEPDTNKVKQATGQLNKSYYTSPQSVVALIHIITSNQSPELRQLAAVEVRKLVSKHWLNVPQDAKPQLRQQLLQSTIDDTDAKPRHSKARVIAAIAKVDLEDGQWEELPGMLQQAATSQQVRHREVGIYIIFTLLEAMPDIFQENMTQMLTLFNRTVQDPESVEVRINTMLALSELAMVLDTDEDMKSLKSFQDTIPHMVKILQHCIETDDEEHAMQAFDVFNKLLSYESAFLNTHFGDLLHFFMQVSANTEVDEDVRSQALSFLMQAARYRKLKVQSLKAGEQMTTMCIQIATELEELPSEEDEVSPARSALGLLDILSESLPPSQVAVPLLKAIGPYVQNPDPSHRRAGILALGMCVEGAPDFIATQLKEILPVVLHLLEDQNSGVRSAALNGVARLADDLAEDMSKEHARLIPALIKNFDLALQAMRSAQPSSKEYELNSHILKASCMAVDSLIEGFDQEDASKYVNELVPRFAMLVEHQDHRVQMAAVSAIGSIAAGAEEAFKPYFEKSMQTLGKFISIKDDEDELELRSIAIDALGKVAGAVGAEAFQQFVQPLMHSSEEGLHLDNQRLKETSYILWSTLARVYEENFDAFLPGVVKALLDCLEQEETDSEVQLGAEASDLVGQEVTIAGKKIKVAGAGGVVEGAEGGDDEEDDLVQELMEGDEDDDDWDDLGAVTGVAMEKEIAVEVLGDVLTHTKAKYLPYMQKTVEVVLPLLDHSYEGVRKSAVGTMWRAYACLWGLAEDGGMQKWQPGLPLKVKPSADLEKLGDLVMKGSLALWEEEMDRATVTEINRNMAATLKLCGPAILAPGPTPGNSTPLEQITALLMMLLQKQHPCQKLEEDLDEADALEAESSEYDWLAIETAMEVITALSTALGPQFSELWKIFESPVVKYTSSQERFERSASVGTIGECVEGMQDGCTAYTGRLMRVLQKRLGDEDPEVKSNAAFAIGLLCLNSNDAKEVLGNYNTILQTLEPLLAKQSASPSEHEARLLDNAAGCVSRMIKKAPQNVPLEEVLPRLVDILPLKEDFRENEPVFDMIVALYQAQNSVMQGQTERLMPVFEKVLGPPEEQLSDETKGKVQQLVQYLRR</sequence>
<keyword evidence="12" id="KW-1185">Reference proteome</keyword>
<dbReference type="Pfam" id="PF25780">
    <property type="entry name" value="TPR_IPO5"/>
    <property type="match status" value="1"/>
</dbReference>
<evidence type="ECO:0000313" key="11">
    <source>
        <dbReference type="EMBL" id="OTA31692.1"/>
    </source>
</evidence>
<dbReference type="GO" id="GO:0005634">
    <property type="term" value="C:nucleus"/>
    <property type="evidence" value="ECO:0007669"/>
    <property type="project" value="UniProtKB-SubCell"/>
</dbReference>
<gene>
    <name evidence="11" type="ORF">BTJ68_07809</name>
</gene>
<dbReference type="Proteomes" id="UP000194280">
    <property type="component" value="Unassembled WGS sequence"/>
</dbReference>
<evidence type="ECO:0000256" key="2">
    <source>
        <dbReference type="ARBA" id="ARBA00004496"/>
    </source>
</evidence>
<evidence type="ECO:0000259" key="10">
    <source>
        <dbReference type="PROSITE" id="PS50166"/>
    </source>
</evidence>
<evidence type="ECO:0000256" key="8">
    <source>
        <dbReference type="ARBA" id="ARBA00023242"/>
    </source>
</evidence>
<comment type="caution">
    <text evidence="11">The sequence shown here is derived from an EMBL/GenBank/DDBJ whole genome shotgun (WGS) entry which is preliminary data.</text>
</comment>
<keyword evidence="6" id="KW-0653">Protein transport</keyword>
<dbReference type="Gene3D" id="1.25.10.10">
    <property type="entry name" value="Leucine-rich Repeat Variant"/>
    <property type="match status" value="2"/>
</dbReference>
<dbReference type="InterPro" id="IPR016024">
    <property type="entry name" value="ARM-type_fold"/>
</dbReference>
<dbReference type="PROSITE" id="PS50077">
    <property type="entry name" value="HEAT_REPEAT"/>
    <property type="match status" value="1"/>
</dbReference>
<feature type="domain" description="Importin N-terminal" evidence="10">
    <location>
        <begin position="24"/>
        <end position="91"/>
    </location>
</feature>
<dbReference type="GO" id="GO:0031267">
    <property type="term" value="F:small GTPase binding"/>
    <property type="evidence" value="ECO:0007669"/>
    <property type="project" value="InterPro"/>
</dbReference>
<dbReference type="VEuPathDB" id="FungiDB:BTJ68_07809"/>
<keyword evidence="4" id="KW-0963">Cytoplasm</keyword>
<feature type="repeat" description="HEAT" evidence="9">
    <location>
        <begin position="386"/>
        <end position="424"/>
    </location>
</feature>
<dbReference type="Pfam" id="PF25574">
    <property type="entry name" value="TPR_IMB1"/>
    <property type="match status" value="1"/>
</dbReference>
<dbReference type="GO" id="GO:0005737">
    <property type="term" value="C:cytoplasm"/>
    <property type="evidence" value="ECO:0007669"/>
    <property type="project" value="UniProtKB-SubCell"/>
</dbReference>
<dbReference type="InterPro" id="IPR040122">
    <property type="entry name" value="Importin_beta"/>
</dbReference>
<dbReference type="AlphaFoldDB" id="A0A1Z5T6N9"/>
<dbReference type="PROSITE" id="PS50166">
    <property type="entry name" value="IMPORTIN_B_NT"/>
    <property type="match status" value="1"/>
</dbReference>
<evidence type="ECO:0000256" key="7">
    <source>
        <dbReference type="ARBA" id="ARBA00022990"/>
    </source>
</evidence>
<comment type="subcellular location">
    <subcellularLocation>
        <location evidence="2">Cytoplasm</location>
    </subcellularLocation>
    <subcellularLocation>
        <location evidence="1">Nucleus</location>
    </subcellularLocation>
</comment>
<reference evidence="11 12" key="1">
    <citation type="submission" date="2017-01" db="EMBL/GenBank/DDBJ databases">
        <title>The recent genome duplication of the halophilic yeast Hortaea werneckii: insights from long-read sequencing.</title>
        <authorList>
            <person name="Sinha S."/>
            <person name="Flibotte S."/>
            <person name="Neira M."/>
            <person name="Lenassi M."/>
            <person name="Gostincar C."/>
            <person name="Stajich J.E."/>
            <person name="Nislow C.E."/>
        </authorList>
    </citation>
    <scope>NUCLEOTIDE SEQUENCE [LARGE SCALE GENOMIC DNA]</scope>
    <source>
        <strain evidence="11 12">EXF-2000</strain>
    </source>
</reference>
<evidence type="ECO:0000313" key="12">
    <source>
        <dbReference type="Proteomes" id="UP000194280"/>
    </source>
</evidence>
<keyword evidence="3" id="KW-0813">Transport</keyword>
<evidence type="ECO:0000256" key="3">
    <source>
        <dbReference type="ARBA" id="ARBA00022448"/>
    </source>
</evidence>
<organism evidence="11 12">
    <name type="scientific">Hortaea werneckii EXF-2000</name>
    <dbReference type="NCBI Taxonomy" id="1157616"/>
    <lineage>
        <taxon>Eukaryota</taxon>
        <taxon>Fungi</taxon>
        <taxon>Dikarya</taxon>
        <taxon>Ascomycota</taxon>
        <taxon>Pezizomycotina</taxon>
        <taxon>Dothideomycetes</taxon>
        <taxon>Dothideomycetidae</taxon>
        <taxon>Mycosphaerellales</taxon>
        <taxon>Teratosphaeriaceae</taxon>
        <taxon>Hortaea</taxon>
    </lineage>
</organism>
<dbReference type="Pfam" id="PF03810">
    <property type="entry name" value="IBN_N"/>
    <property type="match status" value="1"/>
</dbReference>
<dbReference type="PANTHER" id="PTHR10527">
    <property type="entry name" value="IMPORTIN BETA"/>
    <property type="match status" value="1"/>
</dbReference>
<dbReference type="EMBL" id="MUNK01000109">
    <property type="protein sequence ID" value="OTA31692.1"/>
    <property type="molecule type" value="Genomic_DNA"/>
</dbReference>
<protein>
    <recommendedName>
        <fullName evidence="10">Importin N-terminal domain-containing protein</fullName>
    </recommendedName>
</protein>
<evidence type="ECO:0000256" key="1">
    <source>
        <dbReference type="ARBA" id="ARBA00004123"/>
    </source>
</evidence>
<dbReference type="OrthoDB" id="7862313at2759"/>
<dbReference type="InterPro" id="IPR057672">
    <property type="entry name" value="TPR_IPO4/5"/>
</dbReference>
<dbReference type="GO" id="GO:0006606">
    <property type="term" value="P:protein import into nucleus"/>
    <property type="evidence" value="ECO:0007669"/>
    <property type="project" value="InterPro"/>
</dbReference>
<dbReference type="SUPFAM" id="SSF48371">
    <property type="entry name" value="ARM repeat"/>
    <property type="match status" value="2"/>
</dbReference>
<keyword evidence="8" id="KW-0539">Nucleus</keyword>
<name>A0A1Z5T6N9_HORWE</name>
<dbReference type="FunCoup" id="A0A1Z5T6N9">
    <property type="interactions" value="2203"/>
</dbReference>